<dbReference type="PATRIC" id="fig|742737.3.peg.361"/>
<evidence type="ECO:0008006" key="3">
    <source>
        <dbReference type="Google" id="ProtNLM"/>
    </source>
</evidence>
<gene>
    <name evidence="1" type="ORF">HMPREF9473_00363</name>
</gene>
<dbReference type="EMBL" id="ADLN01000001">
    <property type="protein sequence ID" value="EHI61912.1"/>
    <property type="molecule type" value="Genomic_DNA"/>
</dbReference>
<dbReference type="Proteomes" id="UP000005384">
    <property type="component" value="Unassembled WGS sequence"/>
</dbReference>
<dbReference type="OrthoDB" id="1642058at2"/>
<evidence type="ECO:0000313" key="2">
    <source>
        <dbReference type="Proteomes" id="UP000005384"/>
    </source>
</evidence>
<organism evidence="1 2">
    <name type="scientific">Hungatella hathewayi WAL-18680</name>
    <dbReference type="NCBI Taxonomy" id="742737"/>
    <lineage>
        <taxon>Bacteria</taxon>
        <taxon>Bacillati</taxon>
        <taxon>Bacillota</taxon>
        <taxon>Clostridia</taxon>
        <taxon>Lachnospirales</taxon>
        <taxon>Lachnospiraceae</taxon>
        <taxon>Hungatella</taxon>
    </lineage>
</organism>
<dbReference type="AlphaFoldDB" id="G5IA23"/>
<accession>G5IA23</accession>
<proteinExistence type="predicted"/>
<dbReference type="HOGENOM" id="CLU_044566_1_0_9"/>
<dbReference type="RefSeq" id="WP_006778345.1">
    <property type="nucleotide sequence ID" value="NZ_CP040506.1"/>
</dbReference>
<protein>
    <recommendedName>
        <fullName evidence="3">DUF4317 domain-containing protein</fullName>
    </recommendedName>
</protein>
<name>G5IA23_9FIRM</name>
<evidence type="ECO:0000313" key="1">
    <source>
        <dbReference type="EMBL" id="EHI61912.1"/>
    </source>
</evidence>
<sequence length="392" mass="44764">MNKKEVLEIRKQFFPENCTITRICGCYVDAEKNIKTELKEAFLSLPEEDTFKYFTIFKQTLSGSIGKNLLNMDFPLEEEKEEGKQAFLLQLRNSKLQDDMLISEFYNKIIESYDFGENYYIILIHAVYDVPGKATDGTQMYDASDNVFEYIMCSICPVHLSKEGLGYNSEKNTIENRIRDWIVDAPAKGFLFPVFNDRFTDIHSILYYSKNAEELQEAFIEDMFGCRTIPLSAENQKETFNAVIATTLGDDCDYNIVKNIHETLGDMLEESKDFPEPLTLTKTDVKRLFEDSGVPDDKMEEFDHNYEMVAGEKTALMAANITNPKKFNIETPDVVIKVNPEYTSLIETKYIDGRQCLVIPVSDHMEVNGISVTAFNHENEVAAGTAADSDDM</sequence>
<keyword evidence="2" id="KW-1185">Reference proteome</keyword>
<reference evidence="1 2" key="1">
    <citation type="submission" date="2011-08" db="EMBL/GenBank/DDBJ databases">
        <title>The Genome Sequence of Clostridium hathewayi WAL-18680.</title>
        <authorList>
            <consortium name="The Broad Institute Genome Sequencing Platform"/>
            <person name="Earl A."/>
            <person name="Ward D."/>
            <person name="Feldgarden M."/>
            <person name="Gevers D."/>
            <person name="Finegold S.M."/>
            <person name="Summanen P.H."/>
            <person name="Molitoris D.R."/>
            <person name="Song M."/>
            <person name="Daigneault M."/>
            <person name="Allen-Vercoe E."/>
            <person name="Young S.K."/>
            <person name="Zeng Q."/>
            <person name="Gargeya S."/>
            <person name="Fitzgerald M."/>
            <person name="Haas B."/>
            <person name="Abouelleil A."/>
            <person name="Alvarado L."/>
            <person name="Arachchi H.M."/>
            <person name="Berlin A."/>
            <person name="Brown A."/>
            <person name="Chapman S.B."/>
            <person name="Chen Z."/>
            <person name="Dunbar C."/>
            <person name="Freedman E."/>
            <person name="Gearin G."/>
            <person name="Gellesch M."/>
            <person name="Goldberg J."/>
            <person name="Griggs A."/>
            <person name="Gujja S."/>
            <person name="Heiman D."/>
            <person name="Howarth C."/>
            <person name="Larson L."/>
            <person name="Lui A."/>
            <person name="MacDonald P.J.P."/>
            <person name="Montmayeur A."/>
            <person name="Murphy C."/>
            <person name="Neiman D."/>
            <person name="Pearson M."/>
            <person name="Priest M."/>
            <person name="Roberts A."/>
            <person name="Saif S."/>
            <person name="Shea T."/>
            <person name="Shenoy N."/>
            <person name="Sisk P."/>
            <person name="Stolte C."/>
            <person name="Sykes S."/>
            <person name="Wortman J."/>
            <person name="Nusbaum C."/>
            <person name="Birren B."/>
        </authorList>
    </citation>
    <scope>NUCLEOTIDE SEQUENCE [LARGE SCALE GENOMIC DNA]</scope>
    <source>
        <strain evidence="1 2">WAL-18680</strain>
    </source>
</reference>
<dbReference type="InterPro" id="IPR025466">
    <property type="entry name" value="DUF4317"/>
</dbReference>
<dbReference type="Pfam" id="PF14199">
    <property type="entry name" value="DUF4317"/>
    <property type="match status" value="1"/>
</dbReference>
<comment type="caution">
    <text evidence="1">The sequence shown here is derived from an EMBL/GenBank/DDBJ whole genome shotgun (WGS) entry which is preliminary data.</text>
</comment>